<comment type="caution">
    <text evidence="1">The sequence shown here is derived from an EMBL/GenBank/DDBJ whole genome shotgun (WGS) entry which is preliminary data.</text>
</comment>
<reference evidence="1" key="2">
    <citation type="submission" date="2020-09" db="EMBL/GenBank/DDBJ databases">
        <authorList>
            <person name="Sun Q."/>
            <person name="Kim S."/>
        </authorList>
    </citation>
    <scope>NUCLEOTIDE SEQUENCE</scope>
    <source>
        <strain evidence="1">KCTC 12870</strain>
    </source>
</reference>
<dbReference type="Pfam" id="PF13376">
    <property type="entry name" value="OmdA"/>
    <property type="match status" value="1"/>
</dbReference>
<name>A0A8J3DGN7_9BACT</name>
<gene>
    <name evidence="1" type="ORF">GCM10007047_22270</name>
</gene>
<dbReference type="Proteomes" id="UP000642829">
    <property type="component" value="Unassembled WGS sequence"/>
</dbReference>
<protein>
    <recommendedName>
        <fullName evidence="3">Bacteriocin-protection protein</fullName>
    </recommendedName>
</protein>
<proteinExistence type="predicted"/>
<accession>A0A8J3DGN7</accession>
<dbReference type="EMBL" id="BMXG01000013">
    <property type="protein sequence ID" value="GHC04929.1"/>
    <property type="molecule type" value="Genomic_DNA"/>
</dbReference>
<evidence type="ECO:0008006" key="3">
    <source>
        <dbReference type="Google" id="ProtNLM"/>
    </source>
</evidence>
<keyword evidence="2" id="KW-1185">Reference proteome</keyword>
<sequence>MSARFLDVKSISSLKPEPPHLAFADARAWETWLAAHQNDELGIWMKIAKKDSGIATVDYQQAFRVGLCYGWIDGQKRKCDEQYFLQRFTPRRARSLWSQRNVGIVAELIAAGKMQPRGQQEVDAAQADGRWAVAYKASSKIGVPDDFQAALDADPHAKAFYESLTKTRRYSFLFRITTAKRAETRQRWIDRSIVMLGQGETFN</sequence>
<reference evidence="1" key="1">
    <citation type="journal article" date="2014" name="Int. J. Syst. Evol. Microbiol.">
        <title>Complete genome sequence of Corynebacterium casei LMG S-19264T (=DSM 44701T), isolated from a smear-ripened cheese.</title>
        <authorList>
            <consortium name="US DOE Joint Genome Institute (JGI-PGF)"/>
            <person name="Walter F."/>
            <person name="Albersmeier A."/>
            <person name="Kalinowski J."/>
            <person name="Ruckert C."/>
        </authorList>
    </citation>
    <scope>NUCLEOTIDE SEQUENCE</scope>
    <source>
        <strain evidence="1">KCTC 12870</strain>
    </source>
</reference>
<organism evidence="1 2">
    <name type="scientific">Cerasicoccus arenae</name>
    <dbReference type="NCBI Taxonomy" id="424488"/>
    <lineage>
        <taxon>Bacteria</taxon>
        <taxon>Pseudomonadati</taxon>
        <taxon>Verrucomicrobiota</taxon>
        <taxon>Opitutia</taxon>
        <taxon>Puniceicoccales</taxon>
        <taxon>Cerasicoccaceae</taxon>
        <taxon>Cerasicoccus</taxon>
    </lineage>
</organism>
<evidence type="ECO:0000313" key="1">
    <source>
        <dbReference type="EMBL" id="GHC04929.1"/>
    </source>
</evidence>
<evidence type="ECO:0000313" key="2">
    <source>
        <dbReference type="Proteomes" id="UP000642829"/>
    </source>
</evidence>
<dbReference type="AlphaFoldDB" id="A0A8J3DGN7"/>